<feature type="compositionally biased region" description="Acidic residues" evidence="11">
    <location>
        <begin position="317"/>
        <end position="338"/>
    </location>
</feature>
<feature type="compositionally biased region" description="Basic and acidic residues" evidence="11">
    <location>
        <begin position="560"/>
        <end position="575"/>
    </location>
</feature>
<dbReference type="InterPro" id="IPR051700">
    <property type="entry name" value="STE20_Ser-Thr_kinase"/>
</dbReference>
<protein>
    <recommendedName>
        <fullName evidence="2">non-specific serine/threonine protein kinase</fullName>
        <ecNumber evidence="2">2.7.11.1</ecNumber>
    </recommendedName>
</protein>
<comment type="similarity">
    <text evidence="1">Belongs to the protein kinase superfamily. STE Ser/Thr protein kinase family. STE20 subfamily.</text>
</comment>
<keyword evidence="6" id="KW-0418">Kinase</keyword>
<feature type="region of interest" description="Disordered" evidence="11">
    <location>
        <begin position="699"/>
        <end position="721"/>
    </location>
</feature>
<dbReference type="InterPro" id="IPR008271">
    <property type="entry name" value="Ser/Thr_kinase_AS"/>
</dbReference>
<feature type="compositionally biased region" description="Polar residues" evidence="11">
    <location>
        <begin position="626"/>
        <end position="644"/>
    </location>
</feature>
<accession>A0A672QAP9</accession>
<evidence type="ECO:0000256" key="11">
    <source>
        <dbReference type="SAM" id="MobiDB-lite"/>
    </source>
</evidence>
<dbReference type="AlphaFoldDB" id="A0A672QAP9"/>
<feature type="compositionally biased region" description="Low complexity" evidence="11">
    <location>
        <begin position="511"/>
        <end position="538"/>
    </location>
</feature>
<keyword evidence="4" id="KW-0808">Transferase</keyword>
<name>A0A672QAP9_SINGR</name>
<dbReference type="FunFam" id="3.30.200.20:FF:000006">
    <property type="entry name" value="TRAF2 and NCK-interacting protein kinase isoform 4"/>
    <property type="match status" value="1"/>
</dbReference>
<dbReference type="SMART" id="SM00220">
    <property type="entry name" value="S_TKc"/>
    <property type="match status" value="1"/>
</dbReference>
<feature type="region of interest" description="Disordered" evidence="11">
    <location>
        <begin position="479"/>
        <end position="575"/>
    </location>
</feature>
<feature type="region of interest" description="Disordered" evidence="11">
    <location>
        <begin position="591"/>
        <end position="646"/>
    </location>
</feature>
<dbReference type="InterPro" id="IPR000719">
    <property type="entry name" value="Prot_kinase_dom"/>
</dbReference>
<dbReference type="GO" id="GO:0005829">
    <property type="term" value="C:cytosol"/>
    <property type="evidence" value="ECO:0007669"/>
    <property type="project" value="TreeGrafter"/>
</dbReference>
<dbReference type="Gene3D" id="1.10.510.10">
    <property type="entry name" value="Transferase(Phosphotransferase) domain 1"/>
    <property type="match status" value="1"/>
</dbReference>
<dbReference type="PROSITE" id="PS00108">
    <property type="entry name" value="PROTEIN_KINASE_ST"/>
    <property type="match status" value="1"/>
</dbReference>
<organism evidence="14 15">
    <name type="scientific">Sinocyclocheilus grahami</name>
    <name type="common">Dianchi golden-line fish</name>
    <name type="synonym">Barbus grahami</name>
    <dbReference type="NCBI Taxonomy" id="75366"/>
    <lineage>
        <taxon>Eukaryota</taxon>
        <taxon>Metazoa</taxon>
        <taxon>Chordata</taxon>
        <taxon>Craniata</taxon>
        <taxon>Vertebrata</taxon>
        <taxon>Euteleostomi</taxon>
        <taxon>Actinopterygii</taxon>
        <taxon>Neopterygii</taxon>
        <taxon>Teleostei</taxon>
        <taxon>Ostariophysi</taxon>
        <taxon>Cypriniformes</taxon>
        <taxon>Cyprinidae</taxon>
        <taxon>Cyprininae</taxon>
        <taxon>Sinocyclocheilus</taxon>
    </lineage>
</organism>
<evidence type="ECO:0000313" key="15">
    <source>
        <dbReference type="Proteomes" id="UP000472262"/>
    </source>
</evidence>
<feature type="domain" description="Protein kinase" evidence="12">
    <location>
        <begin position="25"/>
        <end position="289"/>
    </location>
</feature>
<dbReference type="EC" id="2.7.11.1" evidence="2"/>
<feature type="compositionally biased region" description="Acidic residues" evidence="11">
    <location>
        <begin position="606"/>
        <end position="623"/>
    </location>
</feature>
<evidence type="ECO:0000256" key="4">
    <source>
        <dbReference type="ARBA" id="ARBA00022679"/>
    </source>
</evidence>
<dbReference type="GO" id="GO:0005524">
    <property type="term" value="F:ATP binding"/>
    <property type="evidence" value="ECO:0007669"/>
    <property type="project" value="UniProtKB-UniRule"/>
</dbReference>
<keyword evidence="3" id="KW-0723">Serine/threonine-protein kinase</keyword>
<dbReference type="Pfam" id="PF00069">
    <property type="entry name" value="Pkinase"/>
    <property type="match status" value="1"/>
</dbReference>
<dbReference type="Proteomes" id="UP000472262">
    <property type="component" value="Unassembled WGS sequence"/>
</dbReference>
<evidence type="ECO:0000256" key="5">
    <source>
        <dbReference type="ARBA" id="ARBA00022741"/>
    </source>
</evidence>
<proteinExistence type="inferred from homology"/>
<dbReference type="SUPFAM" id="SSF56112">
    <property type="entry name" value="Protein kinase-like (PK-like)"/>
    <property type="match status" value="1"/>
</dbReference>
<dbReference type="InterPro" id="IPR011009">
    <property type="entry name" value="Kinase-like_dom_sf"/>
</dbReference>
<comment type="catalytic activity">
    <reaction evidence="9">
        <text>L-seryl-[protein] + ATP = O-phospho-L-seryl-[protein] + ADP + H(+)</text>
        <dbReference type="Rhea" id="RHEA:17989"/>
        <dbReference type="Rhea" id="RHEA-COMP:9863"/>
        <dbReference type="Rhea" id="RHEA-COMP:11604"/>
        <dbReference type="ChEBI" id="CHEBI:15378"/>
        <dbReference type="ChEBI" id="CHEBI:29999"/>
        <dbReference type="ChEBI" id="CHEBI:30616"/>
        <dbReference type="ChEBI" id="CHEBI:83421"/>
        <dbReference type="ChEBI" id="CHEBI:456216"/>
        <dbReference type="EC" id="2.7.11.1"/>
    </reaction>
</comment>
<sequence>MANDSPAKSLVDIDLSSLRDPAGIFELVEVVGNGTYGQVYKGRHVKTGQLAAIKVMDVTEDEEEEIKLEINMLKKYSHHRNIATYYGAFIKKSPPGHDDQLWLVMEFCGAGSITDLVKNTKGNSLKEDWIAYISREILRGLAHLHAHHVIHRDIKGQNVLLTENAEVKLVDFGVSAQLDRTVGRRNTFIGTPYWMAPEVIACDENPEATYDYRSDLWSCGITAIEMGEGAPPLCDMHPMRALFLIPRNPPPRLKSKKWSKKFFSFIETCLVKNYNHRPSTEQLLKHPFIRDQPNERHVRIQLKDHIDRTRKKRGERDETEYEYSGSEEEGEEAQEQEGEPSSIVNVPGESTLRRDFIRLQQENKERSEALRRQQLLQEQQLREQEEYKRQLLAERQKRIEQQKEQRRRLEEQQRREREMRRQQEREQRRREQEDKRHKEEMELRRKEEEERRRAEEEKRRIDLEQILFLLSCKVPVRTVSRSPVLSRRDSPLQAGQRNAGINMEPRLRVEQLSSRPGSGSSSGSSNSSFQTGSQASSGEKFRVHSSSKSEGSPMQLPEIAGKKSEKTKDIVRPTRHADLTALAKELRAMEDVRPHNKVTDYSSSSEDLDSDVDDDVVEQEQGDESTSGAEDSRTCSSKLNNGETESVKTMLVHDESENDPASTTPSKDVTLIVRQVFQSHQERNCYAGCIHLLPDLIQQSHHSPSSSPSSSHGSPSMSPQIPMDMLVVSETQSASNTLQKHKSSSSFTPFIDPRLLQISPSSGSFSNEGRLLDPSRKGSVVNVNPVNTRPQSDTPEIRKYKKRFNSEILCAALWGVNLLVGTESGLMLLDRSGQGKVYPLINRRRFQQMDVLEGLNILVTISGKKNKLRVYYLSWLRNKILHNDPEVEKKQGWTTVGELEGCVHYKVVKYERIKFLVIALKNFVEVYAWAPKPYHKFMAFKSFGDLVHKPLLVDLTVEEGQRLKVIYGSCSGFHAVDVDSGAVYDIYLPTHIQTNIQTHAIIILPNTEGIELLVCYEDEGVYVNTYGRITKDVVLQWGEMPTSVAYIRSNQIMGWGEKAIEIRSVETGHLDGVFMHKRAQRLKFLCERNDKVFFASVRSGGVSQVYFMTLGRSNLLNW</sequence>
<dbReference type="PROSITE" id="PS50219">
    <property type="entry name" value="CNH"/>
    <property type="match status" value="1"/>
</dbReference>
<comment type="catalytic activity">
    <reaction evidence="8">
        <text>L-threonyl-[protein] + ATP = O-phospho-L-threonyl-[protein] + ADP + H(+)</text>
        <dbReference type="Rhea" id="RHEA:46608"/>
        <dbReference type="Rhea" id="RHEA-COMP:11060"/>
        <dbReference type="Rhea" id="RHEA-COMP:11605"/>
        <dbReference type="ChEBI" id="CHEBI:15378"/>
        <dbReference type="ChEBI" id="CHEBI:30013"/>
        <dbReference type="ChEBI" id="CHEBI:30616"/>
        <dbReference type="ChEBI" id="CHEBI:61977"/>
        <dbReference type="ChEBI" id="CHEBI:456216"/>
        <dbReference type="EC" id="2.7.11.1"/>
    </reaction>
</comment>
<keyword evidence="15" id="KW-1185">Reference proteome</keyword>
<dbReference type="GO" id="GO:0004674">
    <property type="term" value="F:protein serine/threonine kinase activity"/>
    <property type="evidence" value="ECO:0007669"/>
    <property type="project" value="UniProtKB-KW"/>
</dbReference>
<evidence type="ECO:0000256" key="2">
    <source>
        <dbReference type="ARBA" id="ARBA00012513"/>
    </source>
</evidence>
<evidence type="ECO:0000313" key="14">
    <source>
        <dbReference type="Ensembl" id="ENSSGRP00000072841.1"/>
    </source>
</evidence>
<dbReference type="PROSITE" id="PS00107">
    <property type="entry name" value="PROTEIN_KINASE_ATP"/>
    <property type="match status" value="1"/>
</dbReference>
<gene>
    <name evidence="14" type="primary">LOC107566655</name>
</gene>
<feature type="region of interest" description="Disordered" evidence="11">
    <location>
        <begin position="308"/>
        <end position="349"/>
    </location>
</feature>
<evidence type="ECO:0000259" key="12">
    <source>
        <dbReference type="PROSITE" id="PS50011"/>
    </source>
</evidence>
<dbReference type="Gene3D" id="3.30.200.20">
    <property type="entry name" value="Phosphorylase Kinase, domain 1"/>
    <property type="match status" value="1"/>
</dbReference>
<dbReference type="InterPro" id="IPR017441">
    <property type="entry name" value="Protein_kinase_ATP_BS"/>
</dbReference>
<evidence type="ECO:0000256" key="10">
    <source>
        <dbReference type="PROSITE-ProRule" id="PRU10141"/>
    </source>
</evidence>
<evidence type="ECO:0000259" key="13">
    <source>
        <dbReference type="PROSITE" id="PS50219"/>
    </source>
</evidence>
<feature type="compositionally biased region" description="Low complexity" evidence="11">
    <location>
        <begin position="700"/>
        <end position="719"/>
    </location>
</feature>
<reference evidence="14" key="1">
    <citation type="submission" date="2025-08" db="UniProtKB">
        <authorList>
            <consortium name="Ensembl"/>
        </authorList>
    </citation>
    <scope>IDENTIFICATION</scope>
</reference>
<dbReference type="SMART" id="SM00036">
    <property type="entry name" value="CNH"/>
    <property type="match status" value="1"/>
</dbReference>
<dbReference type="PANTHER" id="PTHR47096:SF1">
    <property type="entry name" value="MISSHAPEN LIKE KINASE 1"/>
    <property type="match status" value="1"/>
</dbReference>
<dbReference type="PANTHER" id="PTHR47096">
    <property type="entry name" value="MISSHAPEN LIKE KINASE 1"/>
    <property type="match status" value="1"/>
</dbReference>
<feature type="binding site" evidence="10">
    <location>
        <position position="54"/>
    </location>
    <ligand>
        <name>ATP</name>
        <dbReference type="ChEBI" id="CHEBI:30616"/>
    </ligand>
</feature>
<evidence type="ECO:0000256" key="6">
    <source>
        <dbReference type="ARBA" id="ARBA00022777"/>
    </source>
</evidence>
<evidence type="ECO:0000256" key="9">
    <source>
        <dbReference type="ARBA" id="ARBA00048679"/>
    </source>
</evidence>
<dbReference type="FunFam" id="1.10.510.10:FF:000003">
    <property type="entry name" value="TRAF2 and NCK-interacting protein kinase isoform 4"/>
    <property type="match status" value="1"/>
</dbReference>
<feature type="domain" description="CNH" evidence="13">
    <location>
        <begin position="805"/>
        <end position="1092"/>
    </location>
</feature>
<evidence type="ECO:0000256" key="3">
    <source>
        <dbReference type="ARBA" id="ARBA00022527"/>
    </source>
</evidence>
<feature type="region of interest" description="Disordered" evidence="11">
    <location>
        <begin position="399"/>
        <end position="456"/>
    </location>
</feature>
<dbReference type="Pfam" id="PF00780">
    <property type="entry name" value="CNH"/>
    <property type="match status" value="1"/>
</dbReference>
<dbReference type="Ensembl" id="ENSSGRT00000077579.1">
    <property type="protein sequence ID" value="ENSSGRP00000072841.1"/>
    <property type="gene ID" value="ENSSGRG00000028837.1"/>
</dbReference>
<reference evidence="14" key="2">
    <citation type="submission" date="2025-09" db="UniProtKB">
        <authorList>
            <consortium name="Ensembl"/>
        </authorList>
    </citation>
    <scope>IDENTIFICATION</scope>
</reference>
<evidence type="ECO:0000256" key="8">
    <source>
        <dbReference type="ARBA" id="ARBA00047899"/>
    </source>
</evidence>
<keyword evidence="7 10" id="KW-0067">ATP-binding</keyword>
<dbReference type="PROSITE" id="PS50011">
    <property type="entry name" value="PROTEIN_KINASE_DOM"/>
    <property type="match status" value="1"/>
</dbReference>
<keyword evidence="5 10" id="KW-0547">Nucleotide-binding</keyword>
<evidence type="ECO:0000256" key="7">
    <source>
        <dbReference type="ARBA" id="ARBA00022840"/>
    </source>
</evidence>
<dbReference type="InterPro" id="IPR001180">
    <property type="entry name" value="CNH_dom"/>
</dbReference>
<evidence type="ECO:0000256" key="1">
    <source>
        <dbReference type="ARBA" id="ARBA00008874"/>
    </source>
</evidence>